<evidence type="ECO:0000256" key="4">
    <source>
        <dbReference type="ARBA" id="ARBA00022692"/>
    </source>
</evidence>
<dbReference type="PANTHER" id="PTHR43663">
    <property type="entry name" value="CHROMATE TRANSPORT PROTEIN-RELATED"/>
    <property type="match status" value="1"/>
</dbReference>
<dbReference type="GO" id="GO:0015109">
    <property type="term" value="F:chromate transmembrane transporter activity"/>
    <property type="evidence" value="ECO:0007669"/>
    <property type="project" value="InterPro"/>
</dbReference>
<evidence type="ECO:0000256" key="5">
    <source>
        <dbReference type="ARBA" id="ARBA00022989"/>
    </source>
</evidence>
<feature type="transmembrane region" description="Helical" evidence="7">
    <location>
        <begin position="163"/>
        <end position="180"/>
    </location>
</feature>
<evidence type="ECO:0000313" key="8">
    <source>
        <dbReference type="EMBL" id="MDM5284126.1"/>
    </source>
</evidence>
<feature type="transmembrane region" description="Helical" evidence="7">
    <location>
        <begin position="136"/>
        <end position="156"/>
    </location>
</feature>
<evidence type="ECO:0000256" key="2">
    <source>
        <dbReference type="ARBA" id="ARBA00005262"/>
    </source>
</evidence>
<proteinExistence type="inferred from homology"/>
<organism evidence="8 9">
    <name type="scientific">Peribacillus frigoritolerans</name>
    <dbReference type="NCBI Taxonomy" id="450367"/>
    <lineage>
        <taxon>Bacteria</taxon>
        <taxon>Bacillati</taxon>
        <taxon>Bacillota</taxon>
        <taxon>Bacilli</taxon>
        <taxon>Bacillales</taxon>
        <taxon>Bacillaceae</taxon>
        <taxon>Peribacillus</taxon>
    </lineage>
</organism>
<evidence type="ECO:0000313" key="9">
    <source>
        <dbReference type="Proteomes" id="UP001238973"/>
    </source>
</evidence>
<dbReference type="PANTHER" id="PTHR43663:SF1">
    <property type="entry name" value="CHROMATE TRANSPORTER"/>
    <property type="match status" value="1"/>
</dbReference>
<feature type="transmembrane region" description="Helical" evidence="7">
    <location>
        <begin position="7"/>
        <end position="29"/>
    </location>
</feature>
<evidence type="ECO:0000256" key="1">
    <source>
        <dbReference type="ARBA" id="ARBA00004651"/>
    </source>
</evidence>
<reference evidence="8" key="1">
    <citation type="submission" date="2023-06" db="EMBL/GenBank/DDBJ databases">
        <title>Comparative genomics of Bacillaceae isolates and their secondary metabolite potential.</title>
        <authorList>
            <person name="Song L."/>
            <person name="Nielsen L.J."/>
            <person name="Mohite O."/>
            <person name="Xu X."/>
            <person name="Weber T."/>
            <person name="Kovacs A.T."/>
        </authorList>
    </citation>
    <scope>NUCLEOTIDE SEQUENCE</scope>
    <source>
        <strain evidence="8">G1S1</strain>
    </source>
</reference>
<feature type="transmembrane region" description="Helical" evidence="7">
    <location>
        <begin position="110"/>
        <end position="130"/>
    </location>
</feature>
<comment type="subcellular location">
    <subcellularLocation>
        <location evidence="1">Cell membrane</location>
        <topology evidence="1">Multi-pass membrane protein</topology>
    </subcellularLocation>
</comment>
<dbReference type="Proteomes" id="UP001238973">
    <property type="component" value="Unassembled WGS sequence"/>
</dbReference>
<dbReference type="AlphaFoldDB" id="A0AAJ1QMH4"/>
<keyword evidence="4 7" id="KW-0812">Transmembrane</keyword>
<accession>A0AAJ1QMH4</accession>
<dbReference type="RefSeq" id="WP_226990396.1">
    <property type="nucleotide sequence ID" value="NZ_BAAAIW010000001.1"/>
</dbReference>
<dbReference type="EMBL" id="JAUCFI010000003">
    <property type="protein sequence ID" value="MDM5284126.1"/>
    <property type="molecule type" value="Genomic_DNA"/>
</dbReference>
<keyword evidence="6 7" id="KW-0472">Membrane</keyword>
<dbReference type="Pfam" id="PF02417">
    <property type="entry name" value="Chromate_transp"/>
    <property type="match status" value="1"/>
</dbReference>
<keyword evidence="3" id="KW-1003">Cell membrane</keyword>
<protein>
    <submittedName>
        <fullName evidence="8">Chromate transporter</fullName>
    </submittedName>
</protein>
<dbReference type="InterPro" id="IPR003370">
    <property type="entry name" value="Chromate_transpt"/>
</dbReference>
<feature type="transmembrane region" description="Helical" evidence="7">
    <location>
        <begin position="73"/>
        <end position="98"/>
    </location>
</feature>
<evidence type="ECO:0000256" key="6">
    <source>
        <dbReference type="ARBA" id="ARBA00023136"/>
    </source>
</evidence>
<comment type="caution">
    <text evidence="8">The sequence shown here is derived from an EMBL/GenBank/DDBJ whole genome shotgun (WGS) entry which is preliminary data.</text>
</comment>
<gene>
    <name evidence="8" type="ORF">QUF85_12540</name>
</gene>
<dbReference type="InterPro" id="IPR052518">
    <property type="entry name" value="CHR_Transporter"/>
</dbReference>
<dbReference type="GO" id="GO:0005886">
    <property type="term" value="C:plasma membrane"/>
    <property type="evidence" value="ECO:0007669"/>
    <property type="project" value="UniProtKB-SubCell"/>
</dbReference>
<evidence type="ECO:0000256" key="7">
    <source>
        <dbReference type="SAM" id="Phobius"/>
    </source>
</evidence>
<evidence type="ECO:0000256" key="3">
    <source>
        <dbReference type="ARBA" id="ARBA00022475"/>
    </source>
</evidence>
<name>A0AAJ1QMH4_9BACI</name>
<keyword evidence="5 7" id="KW-1133">Transmembrane helix</keyword>
<sequence length="181" mass="19585">MMELWELFSTFFIIGFVSFGGGYAMIPVIESEVSQHGWMTTQEFTDIIAISGMSPGPVTANSAILVGYSTAGLAGAISSALGILLPAIIFVTVIATFFSKLNHYPVVQSMFYGLRPIVTSLIIFAAISLALSNHMIAVNFSWHTISLLLVFGLSLFALMKLRWHPAYVIILSGLVGVVLYS</sequence>
<comment type="similarity">
    <text evidence="2">Belongs to the chromate ion transporter (CHR) (TC 2.A.51) family.</text>
</comment>